<dbReference type="eggNOG" id="COG3590">
    <property type="taxonomic scope" value="Bacteria"/>
</dbReference>
<keyword evidence="7" id="KW-0482">Metalloprotease</keyword>
<dbReference type="CDD" id="cd08662">
    <property type="entry name" value="M13"/>
    <property type="match status" value="1"/>
</dbReference>
<keyword evidence="6" id="KW-0862">Zinc</keyword>
<sequence length="681" mass="77850">MNINKSKLLLISGLAIATISCNKQNASQKKDFVKENIDTTAKPGVDFFQYANGGWTKLNPIPSAYSRWGIGNLVNDEIYDKLRKINEDAAKAKEAEGSNSQKIGDFWHTGMDTVGIEKQGIQPIKADIDRIAAIKDINGVLNEIAYQHTLGDSPLFSMYVYQDTKNSEVMALYLNQGGIGLPDRDYYFNKDGRTAAIRQDYQQKHLVNMFKLSGFDESTANKAAENTYKIEESLAKASRKLEDLRDPYKNYNKLSVSDLNKLTPSINWNDLLTKMKIKKIDSVIVGQPEFFKQIEVSLKSIPVDSWKEYLRWNMVSSSASYLHKALDDENFRFYGTVLTGKKEQRPRWKRVLSSEEAVMGEVLGQLYVKEYYSEKTKKRYEDLVEAIRDAYKERIKKLDWMSEPTKQKALAKLASMTKKVGYPDKWKDLSSLNIDRSSYLANIKRGSEFWYKYNVDKLGKPVDRNEWEMTPQTYNAYYNPSNNEIVLPAAIFLVPGWNDENIDDAVVYGYAAASTIGHEITHGFDDQGSQFDEKGNLKKWWTPEDETKFKERCQMIIKQFNDYKVLDSLHVNGDATQGENIADLGGILLGWDAFVKTEQYKKGKKINGLTPAQRYFLGYAMGWLGHQRDENLANQIMTDVHAPANLRVNGPFANIPAFYEAFGIKQGDAMWRPDSLRVKIW</sequence>
<evidence type="ECO:0000256" key="2">
    <source>
        <dbReference type="ARBA" id="ARBA00007357"/>
    </source>
</evidence>
<dbReference type="PANTHER" id="PTHR11733">
    <property type="entry name" value="ZINC METALLOPROTEASE FAMILY M13 NEPRILYSIN-RELATED"/>
    <property type="match status" value="1"/>
</dbReference>
<evidence type="ECO:0000259" key="9">
    <source>
        <dbReference type="Pfam" id="PF05649"/>
    </source>
</evidence>
<dbReference type="Gene3D" id="1.10.1380.10">
    <property type="entry name" value="Neutral endopeptidase , domain2"/>
    <property type="match status" value="1"/>
</dbReference>
<dbReference type="PANTHER" id="PTHR11733:SF167">
    <property type="entry name" value="FI17812P1-RELATED"/>
    <property type="match status" value="1"/>
</dbReference>
<dbReference type="GO" id="GO:0004222">
    <property type="term" value="F:metalloendopeptidase activity"/>
    <property type="evidence" value="ECO:0007669"/>
    <property type="project" value="InterPro"/>
</dbReference>
<dbReference type="InterPro" id="IPR024079">
    <property type="entry name" value="MetalloPept_cat_dom_sf"/>
</dbReference>
<comment type="cofactor">
    <cofactor evidence="1">
        <name>Zn(2+)</name>
        <dbReference type="ChEBI" id="CHEBI:29105"/>
    </cofactor>
</comment>
<feature type="domain" description="Peptidase M13 C-terminal" evidence="8">
    <location>
        <begin position="475"/>
        <end position="673"/>
    </location>
</feature>
<keyword evidence="4" id="KW-0479">Metal-binding</keyword>
<evidence type="ECO:0000256" key="6">
    <source>
        <dbReference type="ARBA" id="ARBA00022833"/>
    </source>
</evidence>
<dbReference type="Pfam" id="PF01431">
    <property type="entry name" value="Peptidase_M13"/>
    <property type="match status" value="1"/>
</dbReference>
<dbReference type="Proteomes" id="UP000007590">
    <property type="component" value="Chromosome"/>
</dbReference>
<dbReference type="KEGG" id="scn:Solca_3531"/>
<dbReference type="InterPro" id="IPR042089">
    <property type="entry name" value="Peptidase_M13_dom_2"/>
</dbReference>
<keyword evidence="3" id="KW-0645">Protease</keyword>
<dbReference type="STRING" id="929556.Solca_3531"/>
<accession>H8KSI4</accession>
<dbReference type="Pfam" id="PF05649">
    <property type="entry name" value="Peptidase_M13_N"/>
    <property type="match status" value="1"/>
</dbReference>
<evidence type="ECO:0000256" key="3">
    <source>
        <dbReference type="ARBA" id="ARBA00022670"/>
    </source>
</evidence>
<dbReference type="InterPro" id="IPR008753">
    <property type="entry name" value="Peptidase_M13_N"/>
</dbReference>
<dbReference type="AlphaFoldDB" id="H8KSI4"/>
<evidence type="ECO:0000256" key="7">
    <source>
        <dbReference type="ARBA" id="ARBA00023049"/>
    </source>
</evidence>
<evidence type="ECO:0000313" key="10">
    <source>
        <dbReference type="EMBL" id="AFD08535.1"/>
    </source>
</evidence>
<evidence type="ECO:0000313" key="11">
    <source>
        <dbReference type="Proteomes" id="UP000007590"/>
    </source>
</evidence>
<dbReference type="PRINTS" id="PR00786">
    <property type="entry name" value="NEPRILYSIN"/>
</dbReference>
<dbReference type="Gene3D" id="3.40.390.10">
    <property type="entry name" value="Collagenase (Catalytic Domain)"/>
    <property type="match status" value="1"/>
</dbReference>
<dbReference type="GO" id="GO:0016485">
    <property type="term" value="P:protein processing"/>
    <property type="evidence" value="ECO:0007669"/>
    <property type="project" value="TreeGrafter"/>
</dbReference>
<reference evidence="10" key="1">
    <citation type="submission" date="2012-02" db="EMBL/GenBank/DDBJ databases">
        <title>The complete genome of Solitalea canadensis DSM 3403.</title>
        <authorList>
            <consortium name="US DOE Joint Genome Institute (JGI-PGF)"/>
            <person name="Lucas S."/>
            <person name="Copeland A."/>
            <person name="Lapidus A."/>
            <person name="Glavina del Rio T."/>
            <person name="Dalin E."/>
            <person name="Tice H."/>
            <person name="Bruce D."/>
            <person name="Goodwin L."/>
            <person name="Pitluck S."/>
            <person name="Peters L."/>
            <person name="Ovchinnikova G."/>
            <person name="Lu M."/>
            <person name="Kyrpides N."/>
            <person name="Mavromatis K."/>
            <person name="Ivanova N."/>
            <person name="Brettin T."/>
            <person name="Detter J.C."/>
            <person name="Han C."/>
            <person name="Larimer F."/>
            <person name="Land M."/>
            <person name="Hauser L."/>
            <person name="Markowitz V."/>
            <person name="Cheng J.-F."/>
            <person name="Hugenholtz P."/>
            <person name="Woyke T."/>
            <person name="Wu D."/>
            <person name="Spring S."/>
            <person name="Schroeder M."/>
            <person name="Kopitz M."/>
            <person name="Brambilla E."/>
            <person name="Klenk H.-P."/>
            <person name="Eisen J.A."/>
        </authorList>
    </citation>
    <scope>NUCLEOTIDE SEQUENCE</scope>
    <source>
        <strain evidence="10">DSM 3403</strain>
    </source>
</reference>
<evidence type="ECO:0000256" key="5">
    <source>
        <dbReference type="ARBA" id="ARBA00022801"/>
    </source>
</evidence>
<dbReference type="GO" id="GO:0005886">
    <property type="term" value="C:plasma membrane"/>
    <property type="evidence" value="ECO:0007669"/>
    <property type="project" value="TreeGrafter"/>
</dbReference>
<dbReference type="InterPro" id="IPR018497">
    <property type="entry name" value="Peptidase_M13_C"/>
</dbReference>
<dbReference type="GO" id="GO:0046872">
    <property type="term" value="F:metal ion binding"/>
    <property type="evidence" value="ECO:0007669"/>
    <property type="project" value="UniProtKB-KW"/>
</dbReference>
<name>H8KSI4_SOLCM</name>
<dbReference type="HOGENOM" id="CLU_006187_7_2_10"/>
<dbReference type="SUPFAM" id="SSF55486">
    <property type="entry name" value="Metalloproteases ('zincins'), catalytic domain"/>
    <property type="match status" value="1"/>
</dbReference>
<keyword evidence="5" id="KW-0378">Hydrolase</keyword>
<proteinExistence type="inferred from homology"/>
<dbReference type="InterPro" id="IPR000718">
    <property type="entry name" value="Peptidase_M13"/>
</dbReference>
<dbReference type="OrthoDB" id="9775677at2"/>
<organism evidence="10 11">
    <name type="scientific">Solitalea canadensis (strain ATCC 29591 / DSM 3403 / JCM 21819 / LMG 8368 / NBRC 15130 / NCIMB 12057 / USAM 9D)</name>
    <name type="common">Flexibacter canadensis</name>
    <dbReference type="NCBI Taxonomy" id="929556"/>
    <lineage>
        <taxon>Bacteria</taxon>
        <taxon>Pseudomonadati</taxon>
        <taxon>Bacteroidota</taxon>
        <taxon>Sphingobacteriia</taxon>
        <taxon>Sphingobacteriales</taxon>
        <taxon>Sphingobacteriaceae</taxon>
        <taxon>Solitalea</taxon>
    </lineage>
</organism>
<gene>
    <name evidence="10" type="ordered locus">Solca_3531</name>
</gene>
<keyword evidence="11" id="KW-1185">Reference proteome</keyword>
<evidence type="ECO:0000259" key="8">
    <source>
        <dbReference type="Pfam" id="PF01431"/>
    </source>
</evidence>
<dbReference type="EMBL" id="CP003349">
    <property type="protein sequence ID" value="AFD08535.1"/>
    <property type="molecule type" value="Genomic_DNA"/>
</dbReference>
<evidence type="ECO:0000256" key="1">
    <source>
        <dbReference type="ARBA" id="ARBA00001947"/>
    </source>
</evidence>
<dbReference type="PROSITE" id="PS51257">
    <property type="entry name" value="PROKAR_LIPOPROTEIN"/>
    <property type="match status" value="1"/>
</dbReference>
<evidence type="ECO:0000256" key="4">
    <source>
        <dbReference type="ARBA" id="ARBA00022723"/>
    </source>
</evidence>
<dbReference type="PROSITE" id="PS51885">
    <property type="entry name" value="NEPRILYSIN"/>
    <property type="match status" value="1"/>
</dbReference>
<comment type="similarity">
    <text evidence="2">Belongs to the peptidase M13 family.</text>
</comment>
<protein>
    <submittedName>
        <fullName evidence="10">Putative metalloendopeptidase</fullName>
    </submittedName>
</protein>
<feature type="domain" description="Peptidase M13 N-terminal" evidence="9">
    <location>
        <begin position="43"/>
        <end position="423"/>
    </location>
</feature>
<dbReference type="RefSeq" id="WP_014681758.1">
    <property type="nucleotide sequence ID" value="NC_017770.1"/>
</dbReference>